<reference evidence="13" key="1">
    <citation type="journal article" date="2015" name="MBio">
        <title>Genome-Resolved Metagenomic Analysis Reveals Roles for Candidate Phyla and Other Microbial Community Members in Biogeochemical Transformations in Oil Reservoirs.</title>
        <authorList>
            <person name="Hu P."/>
            <person name="Tom L."/>
            <person name="Singh A."/>
            <person name="Thomas B.C."/>
            <person name="Baker B.J."/>
            <person name="Piceno Y.M."/>
            <person name="Andersen G.L."/>
            <person name="Banfield J.F."/>
        </authorList>
    </citation>
    <scope>NUCLEOTIDE SEQUENCE [LARGE SCALE GENOMIC DNA]</scope>
</reference>
<keyword evidence="10" id="KW-0862">Zinc</keyword>
<evidence type="ECO:0000256" key="4">
    <source>
        <dbReference type="ARBA" id="ARBA00022801"/>
    </source>
</evidence>
<evidence type="ECO:0000256" key="7">
    <source>
        <dbReference type="ARBA" id="ARBA00023125"/>
    </source>
</evidence>
<evidence type="ECO:0000259" key="11">
    <source>
        <dbReference type="PROSITE" id="PS50162"/>
    </source>
</evidence>
<keyword evidence="4" id="KW-0378">Hydrolase</keyword>
<dbReference type="Pfam" id="PF13541">
    <property type="entry name" value="ChlI"/>
    <property type="match status" value="1"/>
</dbReference>
<evidence type="ECO:0000256" key="10">
    <source>
        <dbReference type="RuleBase" id="RU003555"/>
    </source>
</evidence>
<dbReference type="Gene3D" id="3.30.230.10">
    <property type="match status" value="1"/>
</dbReference>
<dbReference type="PANTHER" id="PTHR32472">
    <property type="entry name" value="DNA REPAIR PROTEIN RADA"/>
    <property type="match status" value="1"/>
</dbReference>
<evidence type="ECO:0000256" key="5">
    <source>
        <dbReference type="ARBA" id="ARBA00022840"/>
    </source>
</evidence>
<keyword evidence="3 10" id="KW-0227">DNA damage</keyword>
<evidence type="ECO:0000313" key="13">
    <source>
        <dbReference type="Proteomes" id="UP000054705"/>
    </source>
</evidence>
<dbReference type="GO" id="GO:0003684">
    <property type="term" value="F:damaged DNA binding"/>
    <property type="evidence" value="ECO:0007669"/>
    <property type="project" value="InterPro"/>
</dbReference>
<gene>
    <name evidence="12" type="ORF">XD97_0368</name>
</gene>
<keyword evidence="1 10" id="KW-0479">Metal-binding</keyword>
<dbReference type="InterPro" id="IPR027417">
    <property type="entry name" value="P-loop_NTPase"/>
</dbReference>
<name>A0A101HTT1_9FIRM</name>
<dbReference type="PROSITE" id="PS50162">
    <property type="entry name" value="RECA_2"/>
    <property type="match status" value="1"/>
</dbReference>
<keyword evidence="7 10" id="KW-0238">DNA-binding</keyword>
<keyword evidence="10" id="KW-0863">Zinc-finger</keyword>
<keyword evidence="5 10" id="KW-0067">ATP-binding</keyword>
<dbReference type="InterPro" id="IPR003593">
    <property type="entry name" value="AAA+_ATPase"/>
</dbReference>
<dbReference type="NCBIfam" id="TIGR00416">
    <property type="entry name" value="sms"/>
    <property type="match status" value="1"/>
</dbReference>
<feature type="non-terminal residue" evidence="12">
    <location>
        <position position="1"/>
    </location>
</feature>
<evidence type="ECO:0000256" key="6">
    <source>
        <dbReference type="ARBA" id="ARBA00023016"/>
    </source>
</evidence>
<dbReference type="GO" id="GO:0140664">
    <property type="term" value="F:ATP-dependent DNA damage sensor activity"/>
    <property type="evidence" value="ECO:0007669"/>
    <property type="project" value="InterPro"/>
</dbReference>
<feature type="domain" description="RecA family profile 1" evidence="11">
    <location>
        <begin position="1"/>
        <end position="124"/>
    </location>
</feature>
<evidence type="ECO:0000256" key="1">
    <source>
        <dbReference type="ARBA" id="ARBA00022723"/>
    </source>
</evidence>
<dbReference type="Gene3D" id="3.40.50.300">
    <property type="entry name" value="P-loop containing nucleotide triphosphate hydrolases"/>
    <property type="match status" value="1"/>
</dbReference>
<dbReference type="GO" id="GO:0016787">
    <property type="term" value="F:hydrolase activity"/>
    <property type="evidence" value="ECO:0007669"/>
    <property type="project" value="UniProtKB-KW"/>
</dbReference>
<evidence type="ECO:0000256" key="9">
    <source>
        <dbReference type="NCBIfam" id="TIGR00416"/>
    </source>
</evidence>
<sequence>LVGGDPGIGKSTLLLQVLESLARKGLKVLYITGEESARQIKLRGKRVGASSRDLLVMVEIALENILKQIKATSPETVVIDSIQTIYSSALSSAPGSVGQVREAAERLIVEAKKSGIPIFLIGHVTKDGSIAGPKVLEHMVDTVLYLEGDRHHCFRILRGVKNRFGSTNEIGIFEMRNHGLTEVTNPAAVFLTRRSRQDVPGSAITAGLEGTRPMLVEIQALVSPAAYGVPRRMTAGVEHNRVALIVAVLEKRVGLNFAQHDIYVNAVGGAKVDEPAADLAIALALASSLKDVAVDARLVCAGEIGLTGELRPVTGAEKRVNEAFKLGFTQFMLSGQSPAAVLNKTGVSAADTLAGALELALML</sequence>
<dbReference type="GO" id="GO:0008270">
    <property type="term" value="F:zinc ion binding"/>
    <property type="evidence" value="ECO:0007669"/>
    <property type="project" value="UniProtKB-KW"/>
</dbReference>
<organism evidence="12 13">
    <name type="scientific">Pelotomaculum thermopropionicum</name>
    <dbReference type="NCBI Taxonomy" id="110500"/>
    <lineage>
        <taxon>Bacteria</taxon>
        <taxon>Bacillati</taxon>
        <taxon>Bacillota</taxon>
        <taxon>Clostridia</taxon>
        <taxon>Eubacteriales</taxon>
        <taxon>Desulfotomaculaceae</taxon>
        <taxon>Pelotomaculum</taxon>
    </lineage>
</organism>
<dbReference type="GO" id="GO:0005829">
    <property type="term" value="C:cytosol"/>
    <property type="evidence" value="ECO:0007669"/>
    <property type="project" value="TreeGrafter"/>
</dbReference>
<evidence type="ECO:0000256" key="2">
    <source>
        <dbReference type="ARBA" id="ARBA00022741"/>
    </source>
</evidence>
<comment type="similarity">
    <text evidence="10">Belongs to the RecA family. RadA subfamily.</text>
</comment>
<dbReference type="InterPro" id="IPR004504">
    <property type="entry name" value="DNA_repair_RadA"/>
</dbReference>
<dbReference type="SMART" id="SM00382">
    <property type="entry name" value="AAA"/>
    <property type="match status" value="1"/>
</dbReference>
<dbReference type="PATRIC" id="fig|110500.4.peg.635"/>
<dbReference type="SUPFAM" id="SSF54211">
    <property type="entry name" value="Ribosomal protein S5 domain 2-like"/>
    <property type="match status" value="1"/>
</dbReference>
<dbReference type="EMBL" id="LGGS01000073">
    <property type="protein sequence ID" value="KUK82694.1"/>
    <property type="molecule type" value="Genomic_DNA"/>
</dbReference>
<keyword evidence="6" id="KW-0346">Stress response</keyword>
<dbReference type="InterPro" id="IPR014721">
    <property type="entry name" value="Ribsml_uS5_D2-typ_fold_subgr"/>
</dbReference>
<dbReference type="FunFam" id="3.40.50.300:FF:000050">
    <property type="entry name" value="DNA repair protein RadA"/>
    <property type="match status" value="1"/>
</dbReference>
<evidence type="ECO:0000256" key="8">
    <source>
        <dbReference type="ARBA" id="ARBA00023204"/>
    </source>
</evidence>
<comment type="caution">
    <text evidence="12">The sequence shown here is derived from an EMBL/GenBank/DDBJ whole genome shotgun (WGS) entry which is preliminary data.</text>
</comment>
<accession>A0A101HTT1</accession>
<evidence type="ECO:0000256" key="3">
    <source>
        <dbReference type="ARBA" id="ARBA00022763"/>
    </source>
</evidence>
<dbReference type="InterPro" id="IPR020588">
    <property type="entry name" value="RecA_ATP-bd"/>
</dbReference>
<dbReference type="PANTHER" id="PTHR32472:SF10">
    <property type="entry name" value="DNA REPAIR PROTEIN RADA-LIKE PROTEIN"/>
    <property type="match status" value="1"/>
</dbReference>
<keyword evidence="8 10" id="KW-0234">DNA repair</keyword>
<dbReference type="SUPFAM" id="SSF52540">
    <property type="entry name" value="P-loop containing nucleoside triphosphate hydrolases"/>
    <property type="match status" value="1"/>
</dbReference>
<dbReference type="GO" id="GO:0005524">
    <property type="term" value="F:ATP binding"/>
    <property type="evidence" value="ECO:0007669"/>
    <property type="project" value="UniProtKB-UniRule"/>
</dbReference>
<dbReference type="InterPro" id="IPR020568">
    <property type="entry name" value="Ribosomal_Su5_D2-typ_SF"/>
</dbReference>
<keyword evidence="2 10" id="KW-0547">Nucleotide-binding</keyword>
<evidence type="ECO:0000313" key="12">
    <source>
        <dbReference type="EMBL" id="KUK82694.1"/>
    </source>
</evidence>
<dbReference type="Proteomes" id="UP000054705">
    <property type="component" value="Unassembled WGS sequence"/>
</dbReference>
<protein>
    <recommendedName>
        <fullName evidence="9 10">DNA repair protein RadA</fullName>
    </recommendedName>
</protein>
<comment type="function">
    <text evidence="10">DNA-dependent ATPase involved in processing of recombination intermediates, plays a role in repairing DNA breaks. Stimulates the branch migration of RecA-mediated strand transfer reactions, allowing the 3' invading strand to extend heteroduplex DNA faster. Binds ssDNA in the presence of ADP but not other nucleotides, has ATPase activity that is stimulated by ssDNA and various branched DNA structures, but inhibited by SSB. Does not have RecA's homology-searching function.</text>
</comment>
<dbReference type="PRINTS" id="PR01874">
    <property type="entry name" value="DNAREPAIRADA"/>
</dbReference>
<proteinExistence type="inferred from homology"/>
<dbReference type="GO" id="GO:0000725">
    <property type="term" value="P:recombinational repair"/>
    <property type="evidence" value="ECO:0007669"/>
    <property type="project" value="TreeGrafter"/>
</dbReference>
<dbReference type="AlphaFoldDB" id="A0A101HTT1"/>
<dbReference type="Pfam" id="PF13481">
    <property type="entry name" value="AAA_25"/>
    <property type="match status" value="1"/>
</dbReference>